<keyword evidence="5 8" id="KW-0472">Membrane</keyword>
<evidence type="ECO:0000259" key="11">
    <source>
        <dbReference type="PROSITE" id="PS50221"/>
    </source>
</evidence>
<evidence type="ECO:0000313" key="16">
    <source>
        <dbReference type="Proteomes" id="UP001165289"/>
    </source>
</evidence>
<feature type="transmembrane region" description="Helical" evidence="8">
    <location>
        <begin position="2023"/>
        <end position="2044"/>
    </location>
</feature>
<dbReference type="InterPro" id="IPR001304">
    <property type="entry name" value="C-type_lectin-like"/>
</dbReference>
<feature type="compositionally biased region" description="Polar residues" evidence="7">
    <location>
        <begin position="2400"/>
        <end position="2410"/>
    </location>
</feature>
<reference evidence="15 16" key="1">
    <citation type="journal article" date="2023" name="BMC Biol.">
        <title>The compact genome of the sponge Oopsacas minuta (Hexactinellida) is lacking key metazoan core genes.</title>
        <authorList>
            <person name="Santini S."/>
            <person name="Schenkelaars Q."/>
            <person name="Jourda C."/>
            <person name="Duchesne M."/>
            <person name="Belahbib H."/>
            <person name="Rocher C."/>
            <person name="Selva M."/>
            <person name="Riesgo A."/>
            <person name="Vervoort M."/>
            <person name="Leys S.P."/>
            <person name="Kodjabachian L."/>
            <person name="Le Bivic A."/>
            <person name="Borchiellini C."/>
            <person name="Claverie J.M."/>
            <person name="Renard E."/>
        </authorList>
    </citation>
    <scope>NUCLEOTIDE SEQUENCE [LARGE SCALE GENOMIC DNA]</scope>
    <source>
        <strain evidence="15">SPO-2</strain>
    </source>
</reference>
<dbReference type="InterPro" id="IPR003961">
    <property type="entry name" value="FN3_dom"/>
</dbReference>
<evidence type="ECO:0000256" key="3">
    <source>
        <dbReference type="ARBA" id="ARBA00022737"/>
    </source>
</evidence>
<dbReference type="InterPro" id="IPR036116">
    <property type="entry name" value="FN3_sf"/>
</dbReference>
<keyword evidence="3" id="KW-0677">Repeat</keyword>
<feature type="compositionally biased region" description="Polar residues" evidence="7">
    <location>
        <begin position="2451"/>
        <end position="2466"/>
    </location>
</feature>
<dbReference type="Pfam" id="PF01825">
    <property type="entry name" value="GPS"/>
    <property type="match status" value="1"/>
</dbReference>
<keyword evidence="9" id="KW-0732">Signal</keyword>
<evidence type="ECO:0000256" key="5">
    <source>
        <dbReference type="ARBA" id="ARBA00023136"/>
    </source>
</evidence>
<keyword evidence="4 8" id="KW-1133">Transmembrane helix</keyword>
<feature type="domain" description="Fibronectin type-III" evidence="14">
    <location>
        <begin position="252"/>
        <end position="350"/>
    </location>
</feature>
<dbReference type="Pfam" id="PF00059">
    <property type="entry name" value="Lectin_C"/>
    <property type="match status" value="1"/>
</dbReference>
<dbReference type="Pfam" id="PF00041">
    <property type="entry name" value="fn3"/>
    <property type="match status" value="11"/>
</dbReference>
<feature type="domain" description="Fibronectin type-III" evidence="14">
    <location>
        <begin position="968"/>
        <end position="1063"/>
    </location>
</feature>
<comment type="subcellular location">
    <subcellularLocation>
        <location evidence="1">Membrane</location>
        <topology evidence="1">Multi-pass membrane protein</topology>
    </subcellularLocation>
</comment>
<dbReference type="InterPro" id="IPR000832">
    <property type="entry name" value="GPCR_2_secretin-like"/>
</dbReference>
<keyword evidence="16" id="KW-1185">Reference proteome</keyword>
<feature type="domain" description="Fibronectin type-III" evidence="14">
    <location>
        <begin position="660"/>
        <end position="757"/>
    </location>
</feature>
<dbReference type="InterPro" id="IPR046338">
    <property type="entry name" value="GAIN_dom_sf"/>
</dbReference>
<evidence type="ECO:0000259" key="12">
    <source>
        <dbReference type="PROSITE" id="PS50261"/>
    </source>
</evidence>
<feature type="signal peptide" evidence="9">
    <location>
        <begin position="1"/>
        <end position="22"/>
    </location>
</feature>
<dbReference type="GO" id="GO:0007166">
    <property type="term" value="P:cell surface receptor signaling pathway"/>
    <property type="evidence" value="ECO:0007669"/>
    <property type="project" value="InterPro"/>
</dbReference>
<evidence type="ECO:0000259" key="14">
    <source>
        <dbReference type="PROSITE" id="PS50853"/>
    </source>
</evidence>
<feature type="domain" description="Fibronectin type-III" evidence="14">
    <location>
        <begin position="1171"/>
        <end position="1271"/>
    </location>
</feature>
<dbReference type="PANTHER" id="PTHR46957">
    <property type="entry name" value="CYTOKINE RECEPTOR"/>
    <property type="match status" value="1"/>
</dbReference>
<dbReference type="FunFam" id="2.60.40.10:FF:000028">
    <property type="entry name" value="Neuronal cell adhesion molecule"/>
    <property type="match status" value="1"/>
</dbReference>
<dbReference type="InterPro" id="IPR016186">
    <property type="entry name" value="C-type_lectin-like/link_sf"/>
</dbReference>
<dbReference type="PROSITE" id="PS50853">
    <property type="entry name" value="FN3"/>
    <property type="match status" value="12"/>
</dbReference>
<evidence type="ECO:0000313" key="15">
    <source>
        <dbReference type="EMBL" id="KAI6660981.1"/>
    </source>
</evidence>
<dbReference type="InterPro" id="IPR000203">
    <property type="entry name" value="GPS"/>
</dbReference>
<feature type="domain" description="Fibronectin type-III" evidence="14">
    <location>
        <begin position="148"/>
        <end position="250"/>
    </location>
</feature>
<organism evidence="15 16">
    <name type="scientific">Oopsacas minuta</name>
    <dbReference type="NCBI Taxonomy" id="111878"/>
    <lineage>
        <taxon>Eukaryota</taxon>
        <taxon>Metazoa</taxon>
        <taxon>Porifera</taxon>
        <taxon>Hexactinellida</taxon>
        <taxon>Hexasterophora</taxon>
        <taxon>Lyssacinosida</taxon>
        <taxon>Leucopsacidae</taxon>
        <taxon>Oopsacas</taxon>
    </lineage>
</organism>
<feature type="region of interest" description="Disordered" evidence="7">
    <location>
        <begin position="2335"/>
        <end position="2466"/>
    </location>
</feature>
<evidence type="ECO:0000256" key="7">
    <source>
        <dbReference type="SAM" id="MobiDB-lite"/>
    </source>
</evidence>
<accession>A0AAV7KHU6</accession>
<dbReference type="PROSITE" id="PS50261">
    <property type="entry name" value="G_PROTEIN_RECEP_F2_4"/>
    <property type="match status" value="1"/>
</dbReference>
<feature type="domain" description="Fibronectin type-III" evidence="14">
    <location>
        <begin position="457"/>
        <end position="554"/>
    </location>
</feature>
<dbReference type="SMART" id="SM00034">
    <property type="entry name" value="CLECT"/>
    <property type="match status" value="1"/>
</dbReference>
<proteinExistence type="predicted"/>
<feature type="domain" description="Fibronectin type-III" evidence="14">
    <location>
        <begin position="559"/>
        <end position="658"/>
    </location>
</feature>
<dbReference type="SMART" id="SM00060">
    <property type="entry name" value="FN3"/>
    <property type="match status" value="12"/>
</dbReference>
<dbReference type="SUPFAM" id="SSF49265">
    <property type="entry name" value="Fibronectin type III"/>
    <property type="match status" value="6"/>
</dbReference>
<feature type="domain" description="Fibronectin type-III" evidence="14">
    <location>
        <begin position="1272"/>
        <end position="1379"/>
    </location>
</feature>
<feature type="domain" description="GAIN-B" evidence="11">
    <location>
        <begin position="1627"/>
        <end position="1785"/>
    </location>
</feature>
<evidence type="ECO:0000259" key="13">
    <source>
        <dbReference type="PROSITE" id="PS50835"/>
    </source>
</evidence>
<dbReference type="CDD" id="cd00063">
    <property type="entry name" value="FN3"/>
    <property type="match status" value="12"/>
</dbReference>
<feature type="transmembrane region" description="Helical" evidence="8">
    <location>
        <begin position="1830"/>
        <end position="1850"/>
    </location>
</feature>
<evidence type="ECO:0000259" key="10">
    <source>
        <dbReference type="PROSITE" id="PS50041"/>
    </source>
</evidence>
<dbReference type="Gene3D" id="2.60.40.10">
    <property type="entry name" value="Immunoglobulins"/>
    <property type="match status" value="13"/>
</dbReference>
<dbReference type="InterPro" id="IPR007110">
    <property type="entry name" value="Ig-like_dom"/>
</dbReference>
<dbReference type="InterPro" id="IPR017981">
    <property type="entry name" value="GPCR_2-like_7TM"/>
</dbReference>
<feature type="region of interest" description="Disordered" evidence="7">
    <location>
        <begin position="2292"/>
        <end position="2320"/>
    </location>
</feature>
<evidence type="ECO:0000256" key="9">
    <source>
        <dbReference type="SAM" id="SignalP"/>
    </source>
</evidence>
<dbReference type="GO" id="GO:0004930">
    <property type="term" value="F:G protein-coupled receptor activity"/>
    <property type="evidence" value="ECO:0007669"/>
    <property type="project" value="InterPro"/>
</dbReference>
<feature type="domain" description="C-type lectin" evidence="10">
    <location>
        <begin position="33"/>
        <end position="141"/>
    </location>
</feature>
<feature type="transmembrane region" description="Helical" evidence="8">
    <location>
        <begin position="1941"/>
        <end position="1962"/>
    </location>
</feature>
<dbReference type="PROSITE" id="PS50221">
    <property type="entry name" value="GAIN_B"/>
    <property type="match status" value="1"/>
</dbReference>
<dbReference type="Gene3D" id="1.20.1070.10">
    <property type="entry name" value="Rhodopsin 7-helix transmembrane proteins"/>
    <property type="match status" value="1"/>
</dbReference>
<dbReference type="Proteomes" id="UP001165289">
    <property type="component" value="Unassembled WGS sequence"/>
</dbReference>
<feature type="chain" id="PRO_5043328104" evidence="9">
    <location>
        <begin position="23"/>
        <end position="2466"/>
    </location>
</feature>
<dbReference type="CDD" id="cd00037">
    <property type="entry name" value="CLECT"/>
    <property type="match status" value="1"/>
</dbReference>
<dbReference type="InterPro" id="IPR016187">
    <property type="entry name" value="CTDL_fold"/>
</dbReference>
<feature type="compositionally biased region" description="Polar residues" evidence="7">
    <location>
        <begin position="2345"/>
        <end position="2358"/>
    </location>
</feature>
<protein>
    <submittedName>
        <fullName evidence="15">Phosphatidylinositol phosphatase PTPRQ-like isoform X2</fullName>
    </submittedName>
</protein>
<dbReference type="EMBL" id="JAKMXF010000022">
    <property type="protein sequence ID" value="KAI6660981.1"/>
    <property type="molecule type" value="Genomic_DNA"/>
</dbReference>
<feature type="transmembrane region" description="Helical" evidence="8">
    <location>
        <begin position="1862"/>
        <end position="1887"/>
    </location>
</feature>
<keyword evidence="2 8" id="KW-0812">Transmembrane</keyword>
<dbReference type="PROSITE" id="PS50041">
    <property type="entry name" value="C_TYPE_LECTIN_2"/>
    <property type="match status" value="1"/>
</dbReference>
<sequence>MRIYRILFFVVLANFAQVLTSADSSILSCDLILNGYCYEHFTQKSNWTDANSSCVDWGGELVSLYTQTLTDFLPYLISINTVWTSANNLQTNNFTLVWSNGSEVDLLPADTIITEFACGYVSVSGGFNISICNTTRSYICTKEVPSAAPNNVATSVVNSTAILLTWDAPDLSDRNGILLYYTLTYFGVELDQVVRVVNYTIEGSDHSNQTYEFSGLQEYTVYEFRVAAHTSLGEGVTASVSTRTYESVPTAQPSNLNVQILSSSILIATWHEPPFSEQNGILTKYRVTWRGLERDTEVRLEDIPVNSTSNTAYALTDLDAYTNYEVNVSSFTSVGAGPISSYTVTTLQDIPSSSVRNLTTSTTSQNATSIFVSWIVPIPNDLNGILVNYFISYFGIEIDTTLRVIYLSDPNDNESITLIDLQEYTTYSISVAAYTIVGKGPDAIITQRTNQDAPVDVPTDFKLYALSSTIVNVSWDPPPIYFQNGIITNYTLTYMGVMRDRELETIIVPVTNGRYVIPILTSLEEDTTYDVNLHANTVMGAGPVASKSVRTPEANPKGAPRYLIATPLNSTSIMLNWSVPNPQDLDGQLTGYQIEYFGFIIDTHKRTIIINTRSHDDQSQILSPLEDFTVYSISVKSRTIGLGPASTIQRRTSETTPSGTPTNFTATSYDSRAIYITWKPPIYSEQNGELTSYTLTYNGEERDKELRTEIFTRNSRSNHSLYVTNLEEDTTFNISIMANTSKGAGPIAWISVLTPEDVPSSSVRNLTTSTEGMNATSIFVSWEVPILNDLNGILVNYSINYSGIEIDTVPRVIYLSYPNLTNQSITLIDLEEYTTYSINVSAYTKVGKGPDAMITQITNQDVPSAFPTDFLLKAISPTIVKVSWDPPPINDQNGVITTYTLTYMGLERDNKSKTINITVLDGTYVLPILIGLEENTNYFVTLNANTSEGAGPITNLSVLTPQTIPKGAPRNLILTSTDTSIQINWSVPIIDDLDGNLTGYLVTYHGFKIDTHERMIQFNTSSDDNQTLTLSPLEEYTDYFISVHAITVGVGPSLSTTFRTLQARPSAVPTDLTASPISARAIFITWSPPPFIHQNGIITEYTLTNQGVERDIMKRNISIPTATSRSTTSLTVTDIEEDTDFTIAIRAHTIKGPGPITTVSVRTLESEPSSPVRDLTTSTTRQNATSIFVNWEVPILNDLNGILVNYSINYSGIEIDTAPRVIYLSYPNLTNQSITLIDLQEYTTYSINVSAYTKVGKGPDAIITQRTNQDAPDGTVQYLNTTEASPFATLITWEPPPFPFQNGPIISYEILTVFSDPYTNVTGLSRNFTWLNYTDRTEILLKELRPGVNFSSTVIPINQEGSGPPISTIFSMIAETIPEILIPESDVFITVQEAVVDEFSEYYNCTASGNPIPLIHWIRNDETRLDAFNITINGTSLVRGSNIFRCVASSRNGEDSLVVSVILVSEEVDVSAISDALDLISNQTILNEQETDDLSSLIRTSVQSVDSNRMNNSVNSTDSNSTQIVEIVSDLFSDLIRLAESGISRNASVRLFDTGGELVRTSQINQGVAMNEEIPSLLENICLNLLQNVTNTYRPLAISVNGIEDLGIKFIENLNTTEPSVIDDPESSIFFEAQELNETVYDNSTMTFPMTNRTTNSSEQVSVPGSLLQALMNSSNNSGIAPRITISTTVIGEQRENISRIVAFTLMDRSSKPVNLFGNSINITLETTPAPKGFEHVCVALNRTTNTWSTVGVKMVKEDDEMNTTTCETNHLTSFAVLIQVKPVEVSFVEKIIASVFSYFLLSISFLFLLATLILFCIGGRTFLKVEMNILYLNYGIALTCANGLFLFGVELGKFHPVSCTIVALFLHYFWSTVFSWSLCNAILIFYRLFIGILSNRKIWPYLVFFGWLSPLPLVIISVSIKQSAYSNHLAGYCWLSNEDGLIWAFLGPVFLVLILNAIILTTSAIRIGTARKNLDKVKQLRVALLSAFILTPVLGMPWIVSFAKIITVGIEDELALAILDKFIDWVFICLNAPAGVVFFIIIFKRFREHRKLLRQKETAGNRTGIPSDFSKFKKNNLSARGSITSITGLTIVNPNRGHNNPSCSSEVSNAVYDPSTMSSSNQDGIEFETIHETKAPYDYPCEQEGDDVKLTADDDDETADTSFISRGIVFFKNSFKLSNKESNGGVGADQSSAPSPKRSKYHDLYLQHIHQITDKSNYGINVEYGTEIVTEDGVKIRKKSIPSSSSSRLSCEHAIKVVELKQYFDDSPNSPTVQEFFSESDKDSIPVIQENDKPEVGHPLMEQYSSPQRKLTPLLEPDNGEIELSKDTKHWTKFEEDNDFNLPSPKTITEFEQTSSQPREKKSAEASTLGKASSLEYIGTEDIKPKQRRSADSQGERIPNTSVSHNIKQYSPKKAHSTGATNENDAPASFPNIDPETPNSLNPFDHLESEQNQSAGNTVNLKFNP</sequence>
<dbReference type="CDD" id="cd13952">
    <property type="entry name" value="7tm_classB"/>
    <property type="match status" value="1"/>
</dbReference>
<evidence type="ECO:0000256" key="4">
    <source>
        <dbReference type="ARBA" id="ARBA00022989"/>
    </source>
</evidence>
<feature type="domain" description="Fibronectin type-III" evidence="14">
    <location>
        <begin position="354"/>
        <end position="453"/>
    </location>
</feature>
<feature type="transmembrane region" description="Helical" evidence="8">
    <location>
        <begin position="1796"/>
        <end position="1818"/>
    </location>
</feature>
<dbReference type="Gene3D" id="3.10.100.10">
    <property type="entry name" value="Mannose-Binding Protein A, subunit A"/>
    <property type="match status" value="1"/>
</dbReference>
<dbReference type="SUPFAM" id="SSF56436">
    <property type="entry name" value="C-type lectin-like"/>
    <property type="match status" value="1"/>
</dbReference>
<feature type="domain" description="Fibronectin type-III" evidence="14">
    <location>
        <begin position="1068"/>
        <end position="1169"/>
    </location>
</feature>
<comment type="caution">
    <text evidence="15">The sequence shown here is derived from an EMBL/GenBank/DDBJ whole genome shotgun (WGS) entry which is preliminary data.</text>
</comment>
<feature type="transmembrane region" description="Helical" evidence="8">
    <location>
        <begin position="1899"/>
        <end position="1921"/>
    </location>
</feature>
<feature type="domain" description="Fibronectin type-III" evidence="14">
    <location>
        <begin position="866"/>
        <end position="966"/>
    </location>
</feature>
<name>A0AAV7KHU6_9METZ</name>
<dbReference type="Pfam" id="PF00002">
    <property type="entry name" value="7tm_2"/>
    <property type="match status" value="1"/>
</dbReference>
<evidence type="ECO:0000256" key="6">
    <source>
        <dbReference type="ARBA" id="ARBA00023157"/>
    </source>
</evidence>
<dbReference type="InterPro" id="IPR050713">
    <property type="entry name" value="RTP_Phos/Ushers"/>
</dbReference>
<feature type="domain" description="Fibronectin type-III" evidence="14">
    <location>
        <begin position="762"/>
        <end position="865"/>
    </location>
</feature>
<feature type="transmembrane region" description="Helical" evidence="8">
    <location>
        <begin position="1983"/>
        <end position="2011"/>
    </location>
</feature>
<feature type="compositionally biased region" description="Basic and acidic residues" evidence="7">
    <location>
        <begin position="2382"/>
        <end position="2396"/>
    </location>
</feature>
<dbReference type="PROSITE" id="PS50835">
    <property type="entry name" value="IG_LIKE"/>
    <property type="match status" value="1"/>
</dbReference>
<keyword evidence="6" id="KW-1015">Disulfide bond</keyword>
<feature type="domain" description="Ig-like" evidence="13">
    <location>
        <begin position="1378"/>
        <end position="1460"/>
    </location>
</feature>
<dbReference type="PANTHER" id="PTHR46957:SF3">
    <property type="entry name" value="CYTOKINE RECEPTOR"/>
    <property type="match status" value="1"/>
</dbReference>
<evidence type="ECO:0000256" key="1">
    <source>
        <dbReference type="ARBA" id="ARBA00004141"/>
    </source>
</evidence>
<evidence type="ECO:0000256" key="8">
    <source>
        <dbReference type="SAM" id="Phobius"/>
    </source>
</evidence>
<dbReference type="GO" id="GO:0016020">
    <property type="term" value="C:membrane"/>
    <property type="evidence" value="ECO:0007669"/>
    <property type="project" value="UniProtKB-SubCell"/>
</dbReference>
<dbReference type="Gene3D" id="2.60.220.50">
    <property type="match status" value="1"/>
</dbReference>
<dbReference type="SMART" id="SM00303">
    <property type="entry name" value="GPS"/>
    <property type="match status" value="1"/>
</dbReference>
<evidence type="ECO:0000256" key="2">
    <source>
        <dbReference type="ARBA" id="ARBA00022692"/>
    </source>
</evidence>
<gene>
    <name evidence="15" type="ORF">LOD99_13704</name>
</gene>
<dbReference type="InterPro" id="IPR013783">
    <property type="entry name" value="Ig-like_fold"/>
</dbReference>
<feature type="domain" description="G-protein coupled receptors family 2 profile 2" evidence="12">
    <location>
        <begin position="1794"/>
        <end position="2033"/>
    </location>
</feature>
<dbReference type="InterPro" id="IPR057244">
    <property type="entry name" value="GAIN_B"/>
</dbReference>